<feature type="compositionally biased region" description="Low complexity" evidence="1">
    <location>
        <begin position="46"/>
        <end position="81"/>
    </location>
</feature>
<feature type="compositionally biased region" description="Polar residues" evidence="1">
    <location>
        <begin position="36"/>
        <end position="45"/>
    </location>
</feature>
<dbReference type="PROSITE" id="PS51257">
    <property type="entry name" value="PROKAR_LIPOPROTEIN"/>
    <property type="match status" value="1"/>
</dbReference>
<feature type="region of interest" description="Disordered" evidence="1">
    <location>
        <begin position="29"/>
        <end position="93"/>
    </location>
</feature>
<name>A0ABD5YY39_9EURY</name>
<dbReference type="Proteomes" id="UP001596417">
    <property type="component" value="Unassembled WGS sequence"/>
</dbReference>
<accession>A0ABD5YY39</accession>
<keyword evidence="2" id="KW-1133">Transmembrane helix</keyword>
<dbReference type="RefSeq" id="WP_390207106.1">
    <property type="nucleotide sequence ID" value="NZ_JBHSZC010000006.1"/>
</dbReference>
<gene>
    <name evidence="3" type="ORF">ACFQL7_28100</name>
</gene>
<evidence type="ECO:0000313" key="4">
    <source>
        <dbReference type="Proteomes" id="UP001596417"/>
    </source>
</evidence>
<dbReference type="AlphaFoldDB" id="A0ABD5YY39"/>
<evidence type="ECO:0000256" key="1">
    <source>
        <dbReference type="SAM" id="MobiDB-lite"/>
    </source>
</evidence>
<keyword evidence="2" id="KW-0812">Transmembrane</keyword>
<reference evidence="3 4" key="1">
    <citation type="journal article" date="2019" name="Int. J. Syst. Evol. Microbiol.">
        <title>The Global Catalogue of Microorganisms (GCM) 10K type strain sequencing project: providing services to taxonomists for standard genome sequencing and annotation.</title>
        <authorList>
            <consortium name="The Broad Institute Genomics Platform"/>
            <consortium name="The Broad Institute Genome Sequencing Center for Infectious Disease"/>
            <person name="Wu L."/>
            <person name="Ma J."/>
        </authorList>
    </citation>
    <scope>NUCLEOTIDE SEQUENCE [LARGE SCALE GENOMIC DNA]</scope>
    <source>
        <strain evidence="3 4">RDMS1</strain>
    </source>
</reference>
<comment type="caution">
    <text evidence="3">The sequence shown here is derived from an EMBL/GenBank/DDBJ whole genome shotgun (WGS) entry which is preliminary data.</text>
</comment>
<evidence type="ECO:0000256" key="2">
    <source>
        <dbReference type="SAM" id="Phobius"/>
    </source>
</evidence>
<dbReference type="EMBL" id="JBHTAX010000007">
    <property type="protein sequence ID" value="MFC7193271.1"/>
    <property type="molecule type" value="Genomic_DNA"/>
</dbReference>
<proteinExistence type="predicted"/>
<organism evidence="3 4">
    <name type="scientific">Halocatena marina</name>
    <dbReference type="NCBI Taxonomy" id="2934937"/>
    <lineage>
        <taxon>Archaea</taxon>
        <taxon>Methanobacteriati</taxon>
        <taxon>Methanobacteriota</taxon>
        <taxon>Stenosarchaea group</taxon>
        <taxon>Halobacteria</taxon>
        <taxon>Halobacteriales</taxon>
        <taxon>Natronomonadaceae</taxon>
        <taxon>Halocatena</taxon>
    </lineage>
</organism>
<evidence type="ECO:0000313" key="3">
    <source>
        <dbReference type="EMBL" id="MFC7193271.1"/>
    </source>
</evidence>
<keyword evidence="2" id="KW-0472">Membrane</keyword>
<feature type="transmembrane region" description="Helical" evidence="2">
    <location>
        <begin position="12"/>
        <end position="34"/>
    </location>
</feature>
<sequence>MNDDTLRRSRRAIMRSAVLGIVGGLAGCVGFDGLESSDSPPATQKSAPTTTESTASSPSAPTTSSPSPSTLSTTPTETWTPPATPLQPTEDKHEERINDVDFINKENPTDGNGYSNFNLQVGANTWMKNVDPPEDEDGEPYFIVEINGQIVARTDIVPFRKEGSFTIPLKAAALNQFDSGPLNVRVSLFDEDHKYADLYDTWTGTIEYNATRTT</sequence>
<protein>
    <submittedName>
        <fullName evidence="3">Uncharacterized protein</fullName>
    </submittedName>
</protein>
<keyword evidence="4" id="KW-1185">Reference proteome</keyword>